<evidence type="ECO:0000256" key="9">
    <source>
        <dbReference type="PIRNR" id="PIRNR000156"/>
    </source>
</evidence>
<dbReference type="FunFam" id="3.40.50.970:FF:000011">
    <property type="entry name" value="Pyruvate dehydrogenase E1 component"/>
    <property type="match status" value="1"/>
</dbReference>
<evidence type="ECO:0000259" key="13">
    <source>
        <dbReference type="Pfam" id="PF22613"/>
    </source>
</evidence>
<dbReference type="InterPro" id="IPR005474">
    <property type="entry name" value="Transketolase_N"/>
</dbReference>
<evidence type="ECO:0000256" key="6">
    <source>
        <dbReference type="ARBA" id="ARBA00023052"/>
    </source>
</evidence>
<evidence type="ECO:0000313" key="15">
    <source>
        <dbReference type="Proteomes" id="UP000236655"/>
    </source>
</evidence>
<dbReference type="GO" id="GO:0004739">
    <property type="term" value="F:pyruvate dehydrogenase (acetyl-transferring) activity"/>
    <property type="evidence" value="ECO:0007669"/>
    <property type="project" value="UniProtKB-EC"/>
</dbReference>
<sequence>MSNDIDQLQTREWLDSIDNVIEYDSIDRAAYLIKTVVGHFHDKTGHHIAKSATTDYVNTITPSQEAVYPGDKDIEKRISAYVRWNAAAMVLRANKVSSELGGHIASYASSAYLYEVGFNHFWRAPSDKNYGDMVFIQGHSAPGVYARSLVEGRISDERADNFRQEAFKVGLSSYPHPWLMPDYWQFPTVSMGLGPLMAIYQARFMHYLHDRGIVNTETRKVWCFLGDGETSEPESLGNIHLAGREKLDNLIFVINCNLQRLDGPVWGNGKIIQELEGLFTGAGWKVIKVIWGRGWDRLLDKDKTGKLKQLMMETIDGDYQDVRSKDGAYVRAKFFGKYPETLELVRDMSDDEIWALTRGGHDLEKVYAAYHEAVNNPESKPVCLLVKTVKGFGLKGEGESQNIAHQQKKLSVDTLKHVRNKFNIPLTDEQVEQVPYLKFEAGTPEYNYLHDRREKLGGYYPVRRPTTNTLPIPELSAFESLMKDTGEREMSTTMAFVRMLNILVKDKELGKHIVPIVPDESRTFGMEGMFRQLGIWSHVGQLYTPEDAGQLMYYKESQTGQIFQEGINEPGAMSTWIAAATSYANHGVPMIPFYIYYSMFGFQRIGDLAWAAGDMRSRGFMIGGTAGRTTLNGEGLQHEDGHSHIQAGLIPNCETYDPTFSYELVTILQHGMHEMYVENKDKFYYITTMNENYHHPEIPAGSEQDIISGAYLFKTVGDGAISVNLMGSGTIFREVIAAADLLAQDFGIKVNLFSATSYNKLARDGRAIVRHNMLNPSKEKAKPFVTQLLEKTGANVTVSSTDYIRAYSDQIREYVPGKYVTLGTDGFGRSDYRKALREFFEVNRYYVVLAALNALAETGQIDAAKAAEAISKYGINTNKANPWEV</sequence>
<dbReference type="SUPFAM" id="SSF52922">
    <property type="entry name" value="TK C-terminal domain-like"/>
    <property type="match status" value="1"/>
</dbReference>
<comment type="cofactor">
    <cofactor evidence="1 9">
        <name>thiamine diphosphate</name>
        <dbReference type="ChEBI" id="CHEBI:58937"/>
    </cofactor>
</comment>
<evidence type="ECO:0000259" key="12">
    <source>
        <dbReference type="Pfam" id="PF17831"/>
    </source>
</evidence>
<dbReference type="InterPro" id="IPR004660">
    <property type="entry name" value="PDH_E1"/>
</dbReference>
<dbReference type="InterPro" id="IPR055152">
    <property type="entry name" value="Transketolase-like_C_2"/>
</dbReference>
<dbReference type="AlphaFoldDB" id="A0A2I7N9Q9"/>
<name>A0A2I7N9Q9_9NEIS</name>
<evidence type="ECO:0000256" key="4">
    <source>
        <dbReference type="ARBA" id="ARBA00017172"/>
    </source>
</evidence>
<dbReference type="Pfam" id="PF17831">
    <property type="entry name" value="PDH_E1_M"/>
    <property type="match status" value="1"/>
</dbReference>
<comment type="function">
    <text evidence="2 9">Component of the pyruvate dehydrogenase (PDH) complex, that catalyzes the overall conversion of pyruvate to acetyl-CoA and CO(2).</text>
</comment>
<evidence type="ECO:0000256" key="10">
    <source>
        <dbReference type="PIRSR" id="PIRSR000156-1"/>
    </source>
</evidence>
<protein>
    <recommendedName>
        <fullName evidence="4 9">Pyruvate dehydrogenase E1 component</fullName>
        <ecNumber evidence="3 9">1.2.4.1</ecNumber>
    </recommendedName>
</protein>
<dbReference type="NCBIfam" id="TIGR00759">
    <property type="entry name" value="aceE"/>
    <property type="match status" value="1"/>
</dbReference>
<dbReference type="InterPro" id="IPR009014">
    <property type="entry name" value="Transketo_C/PFOR_II"/>
</dbReference>
<dbReference type="Proteomes" id="UP000236655">
    <property type="component" value="Chromosome"/>
</dbReference>
<keyword evidence="10" id="KW-0479">Metal-binding</keyword>
<dbReference type="RefSeq" id="WP_102952251.1">
    <property type="nucleotide sequence ID" value="NZ_CP024847.1"/>
</dbReference>
<comment type="catalytic activity">
    <reaction evidence="8 9">
        <text>N(6)-[(R)-lipoyl]-L-lysyl-[protein] + pyruvate + H(+) = N(6)-[(R)-S(8)-acetyldihydrolipoyl]-L-lysyl-[protein] + CO2</text>
        <dbReference type="Rhea" id="RHEA:19189"/>
        <dbReference type="Rhea" id="RHEA-COMP:10474"/>
        <dbReference type="Rhea" id="RHEA-COMP:10478"/>
        <dbReference type="ChEBI" id="CHEBI:15361"/>
        <dbReference type="ChEBI" id="CHEBI:15378"/>
        <dbReference type="ChEBI" id="CHEBI:16526"/>
        <dbReference type="ChEBI" id="CHEBI:83099"/>
        <dbReference type="ChEBI" id="CHEBI:83111"/>
        <dbReference type="EC" id="1.2.4.1"/>
    </reaction>
</comment>
<proteinExistence type="predicted"/>
<organism evidence="14 15">
    <name type="scientific">Aquella oligotrophica</name>
    <dbReference type="NCBI Taxonomy" id="2067065"/>
    <lineage>
        <taxon>Bacteria</taxon>
        <taxon>Pseudomonadati</taxon>
        <taxon>Pseudomonadota</taxon>
        <taxon>Betaproteobacteria</taxon>
        <taxon>Neisseriales</taxon>
        <taxon>Neisseriaceae</taxon>
        <taxon>Aquella</taxon>
    </lineage>
</organism>
<dbReference type="Gene3D" id="3.40.50.970">
    <property type="match status" value="2"/>
</dbReference>
<evidence type="ECO:0000313" key="14">
    <source>
        <dbReference type="EMBL" id="AUR52965.1"/>
    </source>
</evidence>
<dbReference type="OrthoDB" id="9759664at2"/>
<keyword evidence="10" id="KW-0460">Magnesium</keyword>
<evidence type="ECO:0000256" key="2">
    <source>
        <dbReference type="ARBA" id="ARBA00003157"/>
    </source>
</evidence>
<feature type="domain" description="Transketolase N-terminal" evidence="11">
    <location>
        <begin position="89"/>
        <end position="290"/>
    </location>
</feature>
<feature type="binding site" evidence="10">
    <location>
        <position position="259"/>
    </location>
    <ligand>
        <name>Mg(2+)</name>
        <dbReference type="ChEBI" id="CHEBI:18420"/>
    </ligand>
</feature>
<dbReference type="PIRSF" id="PIRSF000156">
    <property type="entry name" value="Pyruvate_dh_E1"/>
    <property type="match status" value="1"/>
</dbReference>
<evidence type="ECO:0000259" key="11">
    <source>
        <dbReference type="Pfam" id="PF00456"/>
    </source>
</evidence>
<dbReference type="GO" id="GO:0046872">
    <property type="term" value="F:metal ion binding"/>
    <property type="evidence" value="ECO:0007669"/>
    <property type="project" value="UniProtKB-KW"/>
</dbReference>
<dbReference type="InterPro" id="IPR041621">
    <property type="entry name" value="PDH_E1_M"/>
</dbReference>
<dbReference type="CDD" id="cd02017">
    <property type="entry name" value="TPP_E1_EcPDC_like"/>
    <property type="match status" value="1"/>
</dbReference>
<feature type="domain" description="Pyruvate dehydrogenase E1 component middle" evidence="12">
    <location>
        <begin position="477"/>
        <end position="696"/>
    </location>
</feature>
<keyword evidence="15" id="KW-1185">Reference proteome</keyword>
<keyword evidence="7 9" id="KW-0670">Pyruvate</keyword>
<dbReference type="PANTHER" id="PTHR43825:SF3">
    <property type="entry name" value="PYRUVATE DEHYDROGENASE E1 COMPONENT"/>
    <property type="match status" value="1"/>
</dbReference>
<dbReference type="InterPro" id="IPR035807">
    <property type="entry name" value="PDC_E1_N"/>
</dbReference>
<reference evidence="15" key="1">
    <citation type="submission" date="2017-11" db="EMBL/GenBank/DDBJ databases">
        <authorList>
            <person name="Chan K.G."/>
            <person name="Lee L.S."/>
        </authorList>
    </citation>
    <scope>NUCLEOTIDE SEQUENCE [LARGE SCALE GENOMIC DNA]</scope>
    <source>
        <strain evidence="15">DSM 100970</strain>
    </source>
</reference>
<dbReference type="PANTHER" id="PTHR43825">
    <property type="entry name" value="PYRUVATE DEHYDROGENASE E1 COMPONENT"/>
    <property type="match status" value="1"/>
</dbReference>
<dbReference type="KEGG" id="nba:CUN60_11895"/>
<evidence type="ECO:0000256" key="1">
    <source>
        <dbReference type="ARBA" id="ARBA00001964"/>
    </source>
</evidence>
<dbReference type="InterPro" id="IPR029061">
    <property type="entry name" value="THDP-binding"/>
</dbReference>
<evidence type="ECO:0000256" key="7">
    <source>
        <dbReference type="ARBA" id="ARBA00023317"/>
    </source>
</evidence>
<gene>
    <name evidence="14" type="primary">aceE</name>
    <name evidence="14" type="ORF">CUN60_11895</name>
</gene>
<accession>A0A2I7N9Q9</accession>
<evidence type="ECO:0000256" key="5">
    <source>
        <dbReference type="ARBA" id="ARBA00023002"/>
    </source>
</evidence>
<evidence type="ECO:0000256" key="3">
    <source>
        <dbReference type="ARBA" id="ARBA00012281"/>
    </source>
</evidence>
<dbReference type="Pfam" id="PF00456">
    <property type="entry name" value="Transketolase_N"/>
    <property type="match status" value="1"/>
</dbReference>
<dbReference type="EMBL" id="CP024847">
    <property type="protein sequence ID" value="AUR52965.1"/>
    <property type="molecule type" value="Genomic_DNA"/>
</dbReference>
<feature type="domain" description="Transketolase-like C-terminal" evidence="13">
    <location>
        <begin position="709"/>
        <end position="842"/>
    </location>
</feature>
<dbReference type="Pfam" id="PF22613">
    <property type="entry name" value="Transketolase_C_1"/>
    <property type="match status" value="1"/>
</dbReference>
<dbReference type="EC" id="1.2.4.1" evidence="3 9"/>
<dbReference type="InterPro" id="IPR051157">
    <property type="entry name" value="PDH/Transketolase"/>
</dbReference>
<keyword evidence="6 9" id="KW-0786">Thiamine pyrophosphate</keyword>
<feature type="binding site" evidence="10">
    <location>
        <position position="257"/>
    </location>
    <ligand>
        <name>Mg(2+)</name>
        <dbReference type="ChEBI" id="CHEBI:18420"/>
    </ligand>
</feature>
<comment type="cofactor">
    <cofactor evidence="10">
        <name>Mg(2+)</name>
        <dbReference type="ChEBI" id="CHEBI:18420"/>
    </cofactor>
</comment>
<evidence type="ECO:0000256" key="8">
    <source>
        <dbReference type="ARBA" id="ARBA00051231"/>
    </source>
</evidence>
<dbReference type="Gene3D" id="3.40.50.920">
    <property type="match status" value="1"/>
</dbReference>
<keyword evidence="5 9" id="KW-0560">Oxidoreductase</keyword>
<dbReference type="SUPFAM" id="SSF52518">
    <property type="entry name" value="Thiamin diphosphate-binding fold (THDP-binding)"/>
    <property type="match status" value="2"/>
</dbReference>
<feature type="binding site" evidence="10">
    <location>
        <position position="227"/>
    </location>
    <ligand>
        <name>Mg(2+)</name>
        <dbReference type="ChEBI" id="CHEBI:18420"/>
    </ligand>
</feature>